<evidence type="ECO:0000256" key="2">
    <source>
        <dbReference type="ARBA" id="ARBA00023015"/>
    </source>
</evidence>
<dbReference type="AlphaFoldDB" id="A0AAV3KH92"/>
<keyword evidence="3" id="KW-0238">DNA-binding</keyword>
<dbReference type="Gene3D" id="1.10.10.10">
    <property type="entry name" value="Winged helix-like DNA-binding domain superfamily/Winged helix DNA-binding domain"/>
    <property type="match status" value="1"/>
</dbReference>
<dbReference type="InterPro" id="IPR036390">
    <property type="entry name" value="WH_DNA-bd_sf"/>
</dbReference>
<reference evidence="7" key="1">
    <citation type="journal article" date="2013" name="Diversity">
        <title>Genome Sequence of Dickeya solani, a New soft Rot Pathogen of Potato, Suggests its Emergence May Be Related to a Novel Combination of Non-Ribosomal Peptide/Polyketide Synthetase Clusters.</title>
        <authorList>
            <person name="Garlant L."/>
            <person name="Koskinen P."/>
            <person name="Rouhiainen L."/>
            <person name="Laine P."/>
            <person name="Paulin L."/>
            <person name="Auvinen P."/>
            <person name="Holm L."/>
            <person name="Pirhonen M."/>
        </authorList>
    </citation>
    <scope>NUCLEOTIDE SEQUENCE [LARGE SCALE GENOMIC DNA]</scope>
    <source>
        <strain evidence="7">D s0432-1</strain>
    </source>
</reference>
<evidence type="ECO:0000313" key="7">
    <source>
        <dbReference type="Proteomes" id="UP000017142"/>
    </source>
</evidence>
<dbReference type="GeneID" id="43519591"/>
<evidence type="ECO:0000256" key="4">
    <source>
        <dbReference type="ARBA" id="ARBA00023163"/>
    </source>
</evidence>
<dbReference type="PANTHER" id="PTHR30537">
    <property type="entry name" value="HTH-TYPE TRANSCRIPTIONAL REGULATOR"/>
    <property type="match status" value="1"/>
</dbReference>
<dbReference type="SUPFAM" id="SSF46785">
    <property type="entry name" value="Winged helix' DNA-binding domain"/>
    <property type="match status" value="1"/>
</dbReference>
<dbReference type="InterPro" id="IPR000847">
    <property type="entry name" value="LysR_HTH_N"/>
</dbReference>
<dbReference type="Pfam" id="PF00126">
    <property type="entry name" value="HTH_1"/>
    <property type="match status" value="1"/>
</dbReference>
<dbReference type="Gene3D" id="3.40.190.290">
    <property type="match status" value="1"/>
</dbReference>
<dbReference type="CDD" id="cd08479">
    <property type="entry name" value="PBP2_CrgA_like_9"/>
    <property type="match status" value="1"/>
</dbReference>
<sequence>MSAIDDLLFFSRIAALGSLTAVARESGLSLPAVSKRLTQLEQRLGVQLIRRTTRRLDLTPEGQLYAEGTLPILHEIEELESQVRRNQLTLRGRLTVNASFGFGRRHIAPLISAFARQHGELEVQLQLTSQPLNMLDAGVDIDIRFGAPPDSRLVAHRLMDNPRVLCAAPAYLSRSGTPQTVADLAGHNCLVLRQYESDYGLWRFYRDGREFTHRAFGNLSANDGEVIMRYALDGHGIILRSLWDVRPWLASGELVALLPDYIMPEADIYAVYQQRRHVPARISAFIAWLKQQLPQGEEYRQRLPGGEAQRITGAPNDR</sequence>
<evidence type="ECO:0000256" key="3">
    <source>
        <dbReference type="ARBA" id="ARBA00023125"/>
    </source>
</evidence>
<organism evidence="6 7">
    <name type="scientific">Dickeya solani D s0432-1</name>
    <dbReference type="NCBI Taxonomy" id="1231725"/>
    <lineage>
        <taxon>Bacteria</taxon>
        <taxon>Pseudomonadati</taxon>
        <taxon>Pseudomonadota</taxon>
        <taxon>Gammaproteobacteria</taxon>
        <taxon>Enterobacterales</taxon>
        <taxon>Pectobacteriaceae</taxon>
        <taxon>Dickeya</taxon>
    </lineage>
</organism>
<dbReference type="FunFam" id="3.40.190.290:FF:000001">
    <property type="entry name" value="Transcriptional regulator, LysR family"/>
    <property type="match status" value="1"/>
</dbReference>
<dbReference type="GO" id="GO:0043565">
    <property type="term" value="F:sequence-specific DNA binding"/>
    <property type="evidence" value="ECO:0007669"/>
    <property type="project" value="TreeGrafter"/>
</dbReference>
<dbReference type="InterPro" id="IPR005119">
    <property type="entry name" value="LysR_subst-bd"/>
</dbReference>
<name>A0AAV3KH92_9GAMM</name>
<keyword evidence="4" id="KW-0804">Transcription</keyword>
<evidence type="ECO:0000313" key="6">
    <source>
        <dbReference type="EMBL" id="ERO59889.1"/>
    </source>
</evidence>
<dbReference type="PROSITE" id="PS50931">
    <property type="entry name" value="HTH_LYSR"/>
    <property type="match status" value="1"/>
</dbReference>
<proteinExistence type="inferred from homology"/>
<dbReference type="PANTHER" id="PTHR30537:SF5">
    <property type="entry name" value="HTH-TYPE TRANSCRIPTIONAL ACTIVATOR TTDR-RELATED"/>
    <property type="match status" value="1"/>
</dbReference>
<dbReference type="GO" id="GO:0006351">
    <property type="term" value="P:DNA-templated transcription"/>
    <property type="evidence" value="ECO:0007669"/>
    <property type="project" value="TreeGrafter"/>
</dbReference>
<dbReference type="InterPro" id="IPR058163">
    <property type="entry name" value="LysR-type_TF_proteobact-type"/>
</dbReference>
<dbReference type="SUPFAM" id="SSF53850">
    <property type="entry name" value="Periplasmic binding protein-like II"/>
    <property type="match status" value="1"/>
</dbReference>
<feature type="domain" description="HTH lysR-type" evidence="5">
    <location>
        <begin position="1"/>
        <end position="59"/>
    </location>
</feature>
<evidence type="ECO:0000256" key="1">
    <source>
        <dbReference type="ARBA" id="ARBA00009437"/>
    </source>
</evidence>
<comment type="similarity">
    <text evidence="1">Belongs to the LysR transcriptional regulatory family.</text>
</comment>
<protein>
    <submittedName>
        <fullName evidence="6">Transcription regulator, LysR family, putative ttuA activator</fullName>
    </submittedName>
</protein>
<dbReference type="RefSeq" id="WP_022632354.1">
    <property type="nucleotide sequence ID" value="NZ_AMWE01000001.1"/>
</dbReference>
<comment type="caution">
    <text evidence="6">The sequence shown here is derived from an EMBL/GenBank/DDBJ whole genome shotgun (WGS) entry which is preliminary data.</text>
</comment>
<dbReference type="Proteomes" id="UP000017142">
    <property type="component" value="Unassembled WGS sequence"/>
</dbReference>
<accession>A0AAV3KH92</accession>
<dbReference type="Pfam" id="PF03466">
    <property type="entry name" value="LysR_substrate"/>
    <property type="match status" value="1"/>
</dbReference>
<keyword evidence="2" id="KW-0805">Transcription regulation</keyword>
<evidence type="ECO:0000259" key="5">
    <source>
        <dbReference type="PROSITE" id="PS50931"/>
    </source>
</evidence>
<dbReference type="FunFam" id="1.10.10.10:FF:000001">
    <property type="entry name" value="LysR family transcriptional regulator"/>
    <property type="match status" value="1"/>
</dbReference>
<dbReference type="GO" id="GO:0003700">
    <property type="term" value="F:DNA-binding transcription factor activity"/>
    <property type="evidence" value="ECO:0007669"/>
    <property type="project" value="InterPro"/>
</dbReference>
<dbReference type="InterPro" id="IPR036388">
    <property type="entry name" value="WH-like_DNA-bd_sf"/>
</dbReference>
<gene>
    <name evidence="6" type="ORF">A544_0869</name>
</gene>
<dbReference type="EMBL" id="AMWE01000001">
    <property type="protein sequence ID" value="ERO59889.1"/>
    <property type="molecule type" value="Genomic_DNA"/>
</dbReference>